<protein>
    <submittedName>
        <fullName evidence="3">Sugar transporter</fullName>
    </submittedName>
</protein>
<dbReference type="Gene3D" id="1.20.1250.20">
    <property type="entry name" value="MFS general substrate transporter like domains"/>
    <property type="match status" value="1"/>
</dbReference>
<accession>A0A1B6VJX3</accession>
<dbReference type="OrthoDB" id="9764596at2"/>
<keyword evidence="3" id="KW-0813">Transport</keyword>
<dbReference type="GO" id="GO:0015293">
    <property type="term" value="F:symporter activity"/>
    <property type="evidence" value="ECO:0007669"/>
    <property type="project" value="InterPro"/>
</dbReference>
<organism evidence="3 4">
    <name type="scientific">Gluconobacter cerinus</name>
    <dbReference type="NCBI Taxonomy" id="38307"/>
    <lineage>
        <taxon>Bacteria</taxon>
        <taxon>Pseudomonadati</taxon>
        <taxon>Pseudomonadota</taxon>
        <taxon>Alphaproteobacteria</taxon>
        <taxon>Acetobacterales</taxon>
        <taxon>Acetobacteraceae</taxon>
        <taxon>Gluconobacter</taxon>
    </lineage>
</organism>
<feature type="transmembrane region" description="Helical" evidence="2">
    <location>
        <begin position="83"/>
        <end position="103"/>
    </location>
</feature>
<feature type="transmembrane region" description="Helical" evidence="2">
    <location>
        <begin position="109"/>
        <end position="133"/>
    </location>
</feature>
<dbReference type="SUPFAM" id="SSF103473">
    <property type="entry name" value="MFS general substrate transporter"/>
    <property type="match status" value="1"/>
</dbReference>
<feature type="transmembrane region" description="Helical" evidence="2">
    <location>
        <begin position="233"/>
        <end position="257"/>
    </location>
</feature>
<dbReference type="Pfam" id="PF13347">
    <property type="entry name" value="MFS_2"/>
    <property type="match status" value="1"/>
</dbReference>
<dbReference type="Proteomes" id="UP000077786">
    <property type="component" value="Unassembled WGS sequence"/>
</dbReference>
<evidence type="ECO:0000313" key="4">
    <source>
        <dbReference type="Proteomes" id="UP000077786"/>
    </source>
</evidence>
<feature type="transmembrane region" description="Helical" evidence="2">
    <location>
        <begin position="269"/>
        <end position="288"/>
    </location>
</feature>
<dbReference type="PATRIC" id="fig|38307.3.peg.1612"/>
<dbReference type="EMBL" id="LUTU01000007">
    <property type="protein sequence ID" value="OAJ67525.1"/>
    <property type="molecule type" value="Genomic_DNA"/>
</dbReference>
<comment type="caution">
    <text evidence="3">The sequence shown here is derived from an EMBL/GenBank/DDBJ whole genome shotgun (WGS) entry which is preliminary data.</text>
</comment>
<comment type="similarity">
    <text evidence="1">Belongs to the sodium:galactoside symporter (TC 2.A.2) family.</text>
</comment>
<dbReference type="InterPro" id="IPR039672">
    <property type="entry name" value="MFS_2"/>
</dbReference>
<dbReference type="GO" id="GO:0008643">
    <property type="term" value="P:carbohydrate transport"/>
    <property type="evidence" value="ECO:0007669"/>
    <property type="project" value="InterPro"/>
</dbReference>
<dbReference type="PANTHER" id="PTHR11328:SF24">
    <property type="entry name" value="MAJOR FACILITATOR SUPERFAMILY (MFS) PROFILE DOMAIN-CONTAINING PROTEIN"/>
    <property type="match status" value="1"/>
</dbReference>
<reference evidence="3 4" key="1">
    <citation type="submission" date="2016-03" db="EMBL/GenBank/DDBJ databases">
        <title>Draft genome sequence of Gluconobacter cerinus strain CECT 9110.</title>
        <authorList>
            <person name="Sainz F."/>
            <person name="Mas A."/>
            <person name="Torija M.J."/>
        </authorList>
    </citation>
    <scope>NUCLEOTIDE SEQUENCE [LARGE SCALE GENOMIC DNA]</scope>
    <source>
        <strain evidence="3 4">CECT 9110</strain>
    </source>
</reference>
<evidence type="ECO:0000256" key="2">
    <source>
        <dbReference type="SAM" id="Phobius"/>
    </source>
</evidence>
<evidence type="ECO:0000313" key="3">
    <source>
        <dbReference type="EMBL" id="OAJ67525.1"/>
    </source>
</evidence>
<feature type="transmembrane region" description="Helical" evidence="2">
    <location>
        <begin position="300"/>
        <end position="322"/>
    </location>
</feature>
<dbReference type="AlphaFoldDB" id="A0A1B6VJX3"/>
<dbReference type="NCBIfam" id="TIGR00792">
    <property type="entry name" value="gph"/>
    <property type="match status" value="1"/>
</dbReference>
<feature type="transmembrane region" description="Helical" evidence="2">
    <location>
        <begin position="372"/>
        <end position="394"/>
    </location>
</feature>
<proteinExistence type="inferred from homology"/>
<feature type="transmembrane region" description="Helical" evidence="2">
    <location>
        <begin position="328"/>
        <end position="351"/>
    </location>
</feature>
<feature type="transmembrane region" description="Helical" evidence="2">
    <location>
        <begin position="186"/>
        <end position="212"/>
    </location>
</feature>
<sequence length="446" mass="48266">MTGQPNEISRREKVAYGCGDLSSNLMWGLTSAYLMFYYTDIYGIPAASVAWILLIARVFDAFCDPAIGWVVDRKGGLFIRPLIRNLAIPLGIADFFCFLPLPLSPTGKILWAGGTYIIFGAVYSCINTPYGALAPMMTKSARERVDLNSFRMMGCQVGQFCIAALTIPAITWLGGGSSIAHRQRGITMFVLLLSCVGIVLWRMVSTNCVARYPTPPARHDIRKTLRLLFKNRLWLICNTIVFQQFIVIAALYGFAIYYVKCVLGGADALGGAILTLASVCSFTGAFFCSMSSRRFGIMKTAFAATVVQGLAYVAMLVCGVWLAGFLIAFVALALGQGLMSPISYVFLAAAIDNGRAVDGTGAAGLAYSINTLISKVSMGVTGFVLALCLSYGHYDATSPVLNRSTAAWVTAGFVILPLISVIIQYGLLMLWKFVQKPEKELLVNSS</sequence>
<dbReference type="GO" id="GO:0005886">
    <property type="term" value="C:plasma membrane"/>
    <property type="evidence" value="ECO:0007669"/>
    <property type="project" value="TreeGrafter"/>
</dbReference>
<keyword evidence="3" id="KW-0762">Sugar transport</keyword>
<keyword evidence="2" id="KW-1133">Transmembrane helix</keyword>
<dbReference type="RefSeq" id="WP_064274316.1">
    <property type="nucleotide sequence ID" value="NZ_LUTU01000007.1"/>
</dbReference>
<dbReference type="GO" id="GO:0006814">
    <property type="term" value="P:sodium ion transport"/>
    <property type="evidence" value="ECO:0007669"/>
    <property type="project" value="InterPro"/>
</dbReference>
<evidence type="ECO:0000256" key="1">
    <source>
        <dbReference type="ARBA" id="ARBA00009617"/>
    </source>
</evidence>
<keyword evidence="2" id="KW-0472">Membrane</keyword>
<name>A0A1B6VJX3_9PROT</name>
<dbReference type="InterPro" id="IPR001927">
    <property type="entry name" value="Na/Gal_symport"/>
</dbReference>
<gene>
    <name evidence="3" type="ORF">A0123_01566</name>
</gene>
<dbReference type="PANTHER" id="PTHR11328">
    <property type="entry name" value="MAJOR FACILITATOR SUPERFAMILY DOMAIN-CONTAINING PROTEIN"/>
    <property type="match status" value="1"/>
</dbReference>
<dbReference type="InterPro" id="IPR036259">
    <property type="entry name" value="MFS_trans_sf"/>
</dbReference>
<feature type="transmembrane region" description="Helical" evidence="2">
    <location>
        <begin position="406"/>
        <end position="431"/>
    </location>
</feature>
<feature type="transmembrane region" description="Helical" evidence="2">
    <location>
        <begin position="154"/>
        <end position="174"/>
    </location>
</feature>
<keyword evidence="2" id="KW-0812">Transmembrane</keyword>